<keyword evidence="8" id="KW-1185">Reference proteome</keyword>
<keyword evidence="3 6" id="KW-0812">Transmembrane</keyword>
<comment type="caution">
    <text evidence="7">The sequence shown here is derived from an EMBL/GenBank/DDBJ whole genome shotgun (WGS) entry which is preliminary data.</text>
</comment>
<evidence type="ECO:0000256" key="1">
    <source>
        <dbReference type="ARBA" id="ARBA00004141"/>
    </source>
</evidence>
<dbReference type="PANTHER" id="PTHR10057:SF0">
    <property type="entry name" value="TRANSLOCATOR PROTEIN"/>
    <property type="match status" value="1"/>
</dbReference>
<feature type="transmembrane region" description="Helical" evidence="6">
    <location>
        <begin position="24"/>
        <end position="49"/>
    </location>
</feature>
<reference evidence="7 8" key="1">
    <citation type="submission" date="2024-09" db="EMBL/GenBank/DDBJ databases">
        <authorList>
            <person name="Sun Q."/>
            <person name="Mori K."/>
        </authorList>
    </citation>
    <scope>NUCLEOTIDE SEQUENCE [LARGE SCALE GENOMIC DNA]</scope>
    <source>
        <strain evidence="7 8">CCM 7468</strain>
    </source>
</reference>
<comment type="subcellular location">
    <subcellularLocation>
        <location evidence="1">Membrane</location>
        <topology evidence="1">Multi-pass membrane protein</topology>
    </subcellularLocation>
</comment>
<feature type="transmembrane region" description="Helical" evidence="6">
    <location>
        <begin position="145"/>
        <end position="165"/>
    </location>
</feature>
<dbReference type="PIRSF" id="PIRSF005859">
    <property type="entry name" value="PBR"/>
    <property type="match status" value="1"/>
</dbReference>
<keyword evidence="4 6" id="KW-1133">Transmembrane helix</keyword>
<dbReference type="Gene3D" id="1.20.1260.100">
    <property type="entry name" value="TspO/MBR protein"/>
    <property type="match status" value="1"/>
</dbReference>
<evidence type="ECO:0000313" key="7">
    <source>
        <dbReference type="EMBL" id="MFC0389420.1"/>
    </source>
</evidence>
<feature type="transmembrane region" description="Helical" evidence="6">
    <location>
        <begin position="94"/>
        <end position="114"/>
    </location>
</feature>
<feature type="transmembrane region" description="Helical" evidence="6">
    <location>
        <begin position="120"/>
        <end position="138"/>
    </location>
</feature>
<dbReference type="RefSeq" id="WP_377056781.1">
    <property type="nucleotide sequence ID" value="NZ_JBHLVZ010000113.1"/>
</dbReference>
<protein>
    <submittedName>
        <fullName evidence="7">TspO/MBR family protein</fullName>
    </submittedName>
</protein>
<evidence type="ECO:0000256" key="4">
    <source>
        <dbReference type="ARBA" id="ARBA00022989"/>
    </source>
</evidence>
<dbReference type="CDD" id="cd15904">
    <property type="entry name" value="TSPO_MBR"/>
    <property type="match status" value="1"/>
</dbReference>
<dbReference type="Proteomes" id="UP001589789">
    <property type="component" value="Unassembled WGS sequence"/>
</dbReference>
<evidence type="ECO:0000256" key="6">
    <source>
        <dbReference type="SAM" id="Phobius"/>
    </source>
</evidence>
<keyword evidence="5 6" id="KW-0472">Membrane</keyword>
<gene>
    <name evidence="7" type="ORF">ACFFIC_28315</name>
</gene>
<dbReference type="Pfam" id="PF03073">
    <property type="entry name" value="TspO_MBR"/>
    <property type="match status" value="1"/>
</dbReference>
<accession>A0ABV6J0L0</accession>
<sequence length="176" mass="19357">MKNKTGSPAESRYPHAYRKDRRPVMVASAAAVGVGLAGGLATEIGPWYVSLRKPSWQPPNWLFAPAWTIIFALTAAAAVRTWRATPDPAGRRGLLAAFATNGALNIAWSVLFFRLRRPDWALAEVVALWLSILGLIVSCGRRSRLAGWMLSPYLAWVTFASALNLKIVQLNRPFGR</sequence>
<name>A0ABV6J0L0_9PROT</name>
<evidence type="ECO:0000256" key="3">
    <source>
        <dbReference type="ARBA" id="ARBA00022692"/>
    </source>
</evidence>
<dbReference type="InterPro" id="IPR004307">
    <property type="entry name" value="TspO_MBR"/>
</dbReference>
<evidence type="ECO:0000313" key="8">
    <source>
        <dbReference type="Proteomes" id="UP001589789"/>
    </source>
</evidence>
<feature type="transmembrane region" description="Helical" evidence="6">
    <location>
        <begin position="61"/>
        <end position="82"/>
    </location>
</feature>
<proteinExistence type="inferred from homology"/>
<evidence type="ECO:0000256" key="5">
    <source>
        <dbReference type="ARBA" id="ARBA00023136"/>
    </source>
</evidence>
<organism evidence="7 8">
    <name type="scientific">Muricoccus vinaceus</name>
    <dbReference type="NCBI Taxonomy" id="424704"/>
    <lineage>
        <taxon>Bacteria</taxon>
        <taxon>Pseudomonadati</taxon>
        <taxon>Pseudomonadota</taxon>
        <taxon>Alphaproteobacteria</taxon>
        <taxon>Acetobacterales</taxon>
        <taxon>Roseomonadaceae</taxon>
        <taxon>Muricoccus</taxon>
    </lineage>
</organism>
<evidence type="ECO:0000256" key="2">
    <source>
        <dbReference type="ARBA" id="ARBA00007524"/>
    </source>
</evidence>
<dbReference type="InterPro" id="IPR038330">
    <property type="entry name" value="TspO/MBR-related_sf"/>
</dbReference>
<dbReference type="PANTHER" id="PTHR10057">
    <property type="entry name" value="PERIPHERAL-TYPE BENZODIAZEPINE RECEPTOR"/>
    <property type="match status" value="1"/>
</dbReference>
<comment type="similarity">
    <text evidence="2">Belongs to the TspO/BZRP family.</text>
</comment>
<dbReference type="EMBL" id="JBHLVZ010000113">
    <property type="protein sequence ID" value="MFC0389420.1"/>
    <property type="molecule type" value="Genomic_DNA"/>
</dbReference>